<proteinExistence type="predicted"/>
<dbReference type="EMBL" id="SPHZ02000007">
    <property type="protein sequence ID" value="KAF0905091.1"/>
    <property type="molecule type" value="Genomic_DNA"/>
</dbReference>
<organism evidence="1 2">
    <name type="scientific">Oryza meyeriana var. granulata</name>
    <dbReference type="NCBI Taxonomy" id="110450"/>
    <lineage>
        <taxon>Eukaryota</taxon>
        <taxon>Viridiplantae</taxon>
        <taxon>Streptophyta</taxon>
        <taxon>Embryophyta</taxon>
        <taxon>Tracheophyta</taxon>
        <taxon>Spermatophyta</taxon>
        <taxon>Magnoliopsida</taxon>
        <taxon>Liliopsida</taxon>
        <taxon>Poales</taxon>
        <taxon>Poaceae</taxon>
        <taxon>BOP clade</taxon>
        <taxon>Oryzoideae</taxon>
        <taxon>Oryzeae</taxon>
        <taxon>Oryzinae</taxon>
        <taxon>Oryza</taxon>
        <taxon>Oryza meyeriana</taxon>
    </lineage>
</organism>
<dbReference type="AlphaFoldDB" id="A0A6G1CYA3"/>
<sequence length="62" mass="6589">MQDCEVLCVAHRGRPVRLGGDAWAATSTYGRRPSLSIAAPAIDFSPGLDKDRYVLALLAATS</sequence>
<name>A0A6G1CYA3_9ORYZ</name>
<keyword evidence="2" id="KW-1185">Reference proteome</keyword>
<reference evidence="1 2" key="1">
    <citation type="submission" date="2019-11" db="EMBL/GenBank/DDBJ databases">
        <title>Whole genome sequence of Oryza granulata.</title>
        <authorList>
            <person name="Li W."/>
        </authorList>
    </citation>
    <scope>NUCLEOTIDE SEQUENCE [LARGE SCALE GENOMIC DNA]</scope>
    <source>
        <strain evidence="2">cv. Menghai</strain>
        <tissue evidence="1">Leaf</tissue>
    </source>
</reference>
<accession>A0A6G1CYA3</accession>
<comment type="caution">
    <text evidence="1">The sequence shown here is derived from an EMBL/GenBank/DDBJ whole genome shotgun (WGS) entry which is preliminary data.</text>
</comment>
<evidence type="ECO:0000313" key="1">
    <source>
        <dbReference type="EMBL" id="KAF0905091.1"/>
    </source>
</evidence>
<gene>
    <name evidence="1" type="ORF">E2562_000894</name>
</gene>
<dbReference type="Proteomes" id="UP000479710">
    <property type="component" value="Unassembled WGS sequence"/>
</dbReference>
<protein>
    <submittedName>
        <fullName evidence="1">Uncharacterized protein</fullName>
    </submittedName>
</protein>
<evidence type="ECO:0000313" key="2">
    <source>
        <dbReference type="Proteomes" id="UP000479710"/>
    </source>
</evidence>